<keyword evidence="3 6" id="KW-0812">Transmembrane</keyword>
<feature type="transmembrane region" description="Helical" evidence="6">
    <location>
        <begin position="109"/>
        <end position="128"/>
    </location>
</feature>
<protein>
    <submittedName>
        <fullName evidence="8">RDD family protein</fullName>
    </submittedName>
</protein>
<dbReference type="InterPro" id="IPR051791">
    <property type="entry name" value="Pra-immunoreactive"/>
</dbReference>
<evidence type="ECO:0000256" key="1">
    <source>
        <dbReference type="ARBA" id="ARBA00004651"/>
    </source>
</evidence>
<dbReference type="AlphaFoldDB" id="A0A972VVX2"/>
<evidence type="ECO:0000256" key="2">
    <source>
        <dbReference type="ARBA" id="ARBA00022475"/>
    </source>
</evidence>
<comment type="subcellular location">
    <subcellularLocation>
        <location evidence="1">Cell membrane</location>
        <topology evidence="1">Multi-pass membrane protein</topology>
    </subcellularLocation>
</comment>
<evidence type="ECO:0000256" key="4">
    <source>
        <dbReference type="ARBA" id="ARBA00022989"/>
    </source>
</evidence>
<sequence>MSDTFPNASLKRRFAAILYDFFLIFAFWAITLVVLQYALGSVANVDGQLPDKQPLATIWVQLICYTETLLFYLYFWRVKGQTLGMQVWKIRTVNETEELLSIRQAIVRFLAATLAMAPFGLGLFWALIDKDRRAAQDIWSHSRVVYLGDKPYTSERR</sequence>
<feature type="transmembrane region" description="Helical" evidence="6">
    <location>
        <begin position="17"/>
        <end position="38"/>
    </location>
</feature>
<evidence type="ECO:0000256" key="3">
    <source>
        <dbReference type="ARBA" id="ARBA00022692"/>
    </source>
</evidence>
<evidence type="ECO:0000313" key="9">
    <source>
        <dbReference type="Proteomes" id="UP000754644"/>
    </source>
</evidence>
<dbReference type="InterPro" id="IPR010432">
    <property type="entry name" value="RDD"/>
</dbReference>
<comment type="caution">
    <text evidence="8">The sequence shown here is derived from an EMBL/GenBank/DDBJ whole genome shotgun (WGS) entry which is preliminary data.</text>
</comment>
<keyword evidence="5 6" id="KW-0472">Membrane</keyword>
<evidence type="ECO:0000313" key="8">
    <source>
        <dbReference type="EMBL" id="NQV65238.1"/>
    </source>
</evidence>
<evidence type="ECO:0000259" key="7">
    <source>
        <dbReference type="Pfam" id="PF06271"/>
    </source>
</evidence>
<dbReference type="GO" id="GO:0005886">
    <property type="term" value="C:plasma membrane"/>
    <property type="evidence" value="ECO:0007669"/>
    <property type="project" value="UniProtKB-SubCell"/>
</dbReference>
<evidence type="ECO:0000256" key="6">
    <source>
        <dbReference type="SAM" id="Phobius"/>
    </source>
</evidence>
<dbReference type="Pfam" id="PF06271">
    <property type="entry name" value="RDD"/>
    <property type="match status" value="1"/>
</dbReference>
<keyword evidence="4 6" id="KW-1133">Transmembrane helix</keyword>
<feature type="transmembrane region" description="Helical" evidence="6">
    <location>
        <begin position="58"/>
        <end position="76"/>
    </location>
</feature>
<proteinExistence type="predicted"/>
<dbReference type="PANTHER" id="PTHR36115">
    <property type="entry name" value="PROLINE-RICH ANTIGEN HOMOLOG-RELATED"/>
    <property type="match status" value="1"/>
</dbReference>
<dbReference type="PANTHER" id="PTHR36115:SF10">
    <property type="entry name" value="RDD DOMAIN-CONTAINING PROTEIN"/>
    <property type="match status" value="1"/>
</dbReference>
<feature type="domain" description="RDD" evidence="7">
    <location>
        <begin position="8"/>
        <end position="140"/>
    </location>
</feature>
<evidence type="ECO:0000256" key="5">
    <source>
        <dbReference type="ARBA" id="ARBA00023136"/>
    </source>
</evidence>
<gene>
    <name evidence="8" type="ORF">HQ497_07725</name>
</gene>
<accession>A0A972VVX2</accession>
<organism evidence="8 9">
    <name type="scientific">SAR86 cluster bacterium</name>
    <dbReference type="NCBI Taxonomy" id="2030880"/>
    <lineage>
        <taxon>Bacteria</taxon>
        <taxon>Pseudomonadati</taxon>
        <taxon>Pseudomonadota</taxon>
        <taxon>Gammaproteobacteria</taxon>
        <taxon>SAR86 cluster</taxon>
    </lineage>
</organism>
<name>A0A972VVX2_9GAMM</name>
<dbReference type="Proteomes" id="UP000754644">
    <property type="component" value="Unassembled WGS sequence"/>
</dbReference>
<dbReference type="EMBL" id="JABMOJ010000290">
    <property type="protein sequence ID" value="NQV65238.1"/>
    <property type="molecule type" value="Genomic_DNA"/>
</dbReference>
<keyword evidence="2" id="KW-1003">Cell membrane</keyword>
<reference evidence="8" key="1">
    <citation type="submission" date="2020-05" db="EMBL/GenBank/DDBJ databases">
        <title>Sulfur intermediates as new biogeochemical hubs in an aquatic model microbial ecosystem.</title>
        <authorList>
            <person name="Vigneron A."/>
        </authorList>
    </citation>
    <scope>NUCLEOTIDE SEQUENCE</scope>
    <source>
        <strain evidence="8">Bin.250</strain>
    </source>
</reference>